<dbReference type="OrthoDB" id="9850737at2"/>
<dbReference type="AlphaFoldDB" id="A0A429VAH8"/>
<sequence>MIALILAAAASTLGFDCAVDPPRNVIPNGASVTSQTIHLPPEMNHWQFGVTIVDLKKSTEVKLDWPGDPIGAGQALAALPVGPHDYSFVSMHQSPCLFTAGACMFLYTLSEQADGTADILIQPAALATDGDRSKPFQVYMSGRCTPKAVAR</sequence>
<gene>
    <name evidence="1" type="ORF">HMF7854_08985</name>
</gene>
<evidence type="ECO:0000313" key="1">
    <source>
        <dbReference type="EMBL" id="RST30954.1"/>
    </source>
</evidence>
<protein>
    <submittedName>
        <fullName evidence="1">Uncharacterized protein</fullName>
    </submittedName>
</protein>
<dbReference type="Proteomes" id="UP000274661">
    <property type="component" value="Unassembled WGS sequence"/>
</dbReference>
<proteinExistence type="predicted"/>
<evidence type="ECO:0000313" key="2">
    <source>
        <dbReference type="Proteomes" id="UP000274661"/>
    </source>
</evidence>
<organism evidence="1 2">
    <name type="scientific">Sphingomonas ginkgonis</name>
    <dbReference type="NCBI Taxonomy" id="2315330"/>
    <lineage>
        <taxon>Bacteria</taxon>
        <taxon>Pseudomonadati</taxon>
        <taxon>Pseudomonadota</taxon>
        <taxon>Alphaproteobacteria</taxon>
        <taxon>Sphingomonadales</taxon>
        <taxon>Sphingomonadaceae</taxon>
        <taxon>Sphingomonas</taxon>
    </lineage>
</organism>
<comment type="caution">
    <text evidence="1">The sequence shown here is derived from an EMBL/GenBank/DDBJ whole genome shotgun (WGS) entry which is preliminary data.</text>
</comment>
<accession>A0A429VAH8</accession>
<dbReference type="RefSeq" id="WP_126718788.1">
    <property type="nucleotide sequence ID" value="NZ_RWJF01000001.1"/>
</dbReference>
<reference evidence="1 2" key="1">
    <citation type="submission" date="2018-12" db="EMBL/GenBank/DDBJ databases">
        <title>Sphingomonas sp. HMF7854 Genome sequencing and assembly.</title>
        <authorList>
            <person name="Cha I."/>
            <person name="Kang H."/>
            <person name="Kim H."/>
            <person name="Kang J."/>
            <person name="Joh K."/>
        </authorList>
    </citation>
    <scope>NUCLEOTIDE SEQUENCE [LARGE SCALE GENOMIC DNA]</scope>
    <source>
        <strain evidence="1 2">HMF7854</strain>
    </source>
</reference>
<keyword evidence="2" id="KW-1185">Reference proteome</keyword>
<name>A0A429VAH8_9SPHN</name>
<dbReference type="EMBL" id="RWJF01000001">
    <property type="protein sequence ID" value="RST30954.1"/>
    <property type="molecule type" value="Genomic_DNA"/>
</dbReference>